<reference evidence="4 5" key="1">
    <citation type="submission" date="2019-06" db="EMBL/GenBank/DDBJ databases">
        <title>Genomic insights into carbon and energy metabolism of Deferribacter autotrophicus revealed new metabolic traits in the phylum Deferribacteres.</title>
        <authorList>
            <person name="Slobodkin A.I."/>
            <person name="Slobodkina G.B."/>
            <person name="Allioux M."/>
            <person name="Alain K."/>
            <person name="Jebbar M."/>
            <person name="Shadrin V."/>
            <person name="Kublanov I.V."/>
            <person name="Toshchakov S.V."/>
            <person name="Bonch-Osmolovskaya E.A."/>
        </authorList>
    </citation>
    <scope>NUCLEOTIDE SEQUENCE [LARGE SCALE GENOMIC DNA]</scope>
    <source>
        <strain evidence="4 5">SL50</strain>
    </source>
</reference>
<evidence type="ECO:0000259" key="2">
    <source>
        <dbReference type="Pfam" id="PF00534"/>
    </source>
</evidence>
<accession>A0A5A8F6J2</accession>
<proteinExistence type="predicted"/>
<dbReference type="PANTHER" id="PTHR46401:SF2">
    <property type="entry name" value="GLYCOSYLTRANSFERASE WBBK-RELATED"/>
    <property type="match status" value="1"/>
</dbReference>
<keyword evidence="1 4" id="KW-0808">Transferase</keyword>
<dbReference type="AlphaFoldDB" id="A0A5A8F6J2"/>
<dbReference type="SUPFAM" id="SSF53756">
    <property type="entry name" value="UDP-Glycosyltransferase/glycogen phosphorylase"/>
    <property type="match status" value="1"/>
</dbReference>
<feature type="domain" description="Glycosyltransferase subfamily 4-like N-terminal" evidence="3">
    <location>
        <begin position="16"/>
        <end position="197"/>
    </location>
</feature>
<dbReference type="GO" id="GO:0016757">
    <property type="term" value="F:glycosyltransferase activity"/>
    <property type="evidence" value="ECO:0007669"/>
    <property type="project" value="InterPro"/>
</dbReference>
<dbReference type="InterPro" id="IPR028098">
    <property type="entry name" value="Glyco_trans_4-like_N"/>
</dbReference>
<evidence type="ECO:0000256" key="1">
    <source>
        <dbReference type="ARBA" id="ARBA00022679"/>
    </source>
</evidence>
<dbReference type="OrthoDB" id="9775911at2"/>
<dbReference type="PANTHER" id="PTHR46401">
    <property type="entry name" value="GLYCOSYLTRANSFERASE WBBK-RELATED"/>
    <property type="match status" value="1"/>
</dbReference>
<evidence type="ECO:0000313" key="4">
    <source>
        <dbReference type="EMBL" id="KAA0257324.1"/>
    </source>
</evidence>
<comment type="caution">
    <text evidence="4">The sequence shown here is derived from an EMBL/GenBank/DDBJ whole genome shotgun (WGS) entry which is preliminary data.</text>
</comment>
<dbReference type="InterPro" id="IPR001296">
    <property type="entry name" value="Glyco_trans_1"/>
</dbReference>
<dbReference type="Pfam" id="PF13439">
    <property type="entry name" value="Glyco_transf_4"/>
    <property type="match status" value="1"/>
</dbReference>
<dbReference type="Pfam" id="PF00534">
    <property type="entry name" value="Glycos_transf_1"/>
    <property type="match status" value="1"/>
</dbReference>
<evidence type="ECO:0000313" key="5">
    <source>
        <dbReference type="Proteomes" id="UP000322876"/>
    </source>
</evidence>
<name>A0A5A8F6J2_9BACT</name>
<organism evidence="4 5">
    <name type="scientific">Deferribacter autotrophicus</name>
    <dbReference type="NCBI Taxonomy" id="500465"/>
    <lineage>
        <taxon>Bacteria</taxon>
        <taxon>Pseudomonadati</taxon>
        <taxon>Deferribacterota</taxon>
        <taxon>Deferribacteres</taxon>
        <taxon>Deferribacterales</taxon>
        <taxon>Deferribacteraceae</taxon>
        <taxon>Deferribacter</taxon>
    </lineage>
</organism>
<dbReference type="Proteomes" id="UP000322876">
    <property type="component" value="Unassembled WGS sequence"/>
</dbReference>
<dbReference type="RefSeq" id="WP_149266997.1">
    <property type="nucleotide sequence ID" value="NZ_VFJB01000008.1"/>
</dbReference>
<dbReference type="EMBL" id="VFJB01000008">
    <property type="protein sequence ID" value="KAA0257324.1"/>
    <property type="molecule type" value="Genomic_DNA"/>
</dbReference>
<evidence type="ECO:0000259" key="3">
    <source>
        <dbReference type="Pfam" id="PF13439"/>
    </source>
</evidence>
<protein>
    <submittedName>
        <fullName evidence="4">Glycosyltransferase</fullName>
    </submittedName>
</protein>
<keyword evidence="5" id="KW-1185">Reference proteome</keyword>
<sequence length="411" mass="46932">MKYNVAILHYSAPPVIGGVEEVIKQQAFLFRRNLISVKIVAGKGEQFDKLIPVETNPLLASDSEEIAKSVESALKGNMEYLFKLKENIKNYLINSVKDFDFLVVHNILNMKYNLPAAMAIHEIANEKITKVISWCHDSLYFYDNYNPIFDKEPFNILKKYNENITYVAISKSRQKLFASLFNISENKIHVIKNGVDPVKFFMLDTNTVKIIKQEDLYNCDLLLVQPSRLHPRKNIELTIKVIKALIEKGVNAKALITGAFDPHEKSTIEYYDKLCNLIKDLKVENNAILLAKYILPSGEAIQSNKIKIKDIYHLADILFLPSTQEGFGIPLLEAGMLKIPVVCSNIPPFKEIAGEYVTFFDLNEDINSIADKIIKVSKTYKTSLFFRKVLKEYSLDNIFKEKINPLLTSLL</sequence>
<dbReference type="Gene3D" id="3.40.50.2000">
    <property type="entry name" value="Glycogen Phosphorylase B"/>
    <property type="match status" value="2"/>
</dbReference>
<feature type="domain" description="Glycosyl transferase family 1" evidence="2">
    <location>
        <begin position="211"/>
        <end position="381"/>
    </location>
</feature>
<gene>
    <name evidence="4" type="ORF">FHQ18_09770</name>
</gene>